<dbReference type="Gene3D" id="3.30.70.270">
    <property type="match status" value="1"/>
</dbReference>
<dbReference type="AlphaFoldDB" id="A0AAE2CUK1"/>
<dbReference type="Proteomes" id="UP001293254">
    <property type="component" value="Unassembled WGS sequence"/>
</dbReference>
<reference evidence="1" key="2">
    <citation type="journal article" date="2024" name="Plant">
        <title>Genomic evolution and insights into agronomic trait innovations of Sesamum species.</title>
        <authorList>
            <person name="Miao H."/>
            <person name="Wang L."/>
            <person name="Qu L."/>
            <person name="Liu H."/>
            <person name="Sun Y."/>
            <person name="Le M."/>
            <person name="Wang Q."/>
            <person name="Wei S."/>
            <person name="Zheng Y."/>
            <person name="Lin W."/>
            <person name="Duan Y."/>
            <person name="Cao H."/>
            <person name="Xiong S."/>
            <person name="Wang X."/>
            <person name="Wei L."/>
            <person name="Li C."/>
            <person name="Ma Q."/>
            <person name="Ju M."/>
            <person name="Zhao R."/>
            <person name="Li G."/>
            <person name="Mu C."/>
            <person name="Tian Q."/>
            <person name="Mei H."/>
            <person name="Zhang T."/>
            <person name="Gao T."/>
            <person name="Zhang H."/>
        </authorList>
    </citation>
    <scope>NUCLEOTIDE SEQUENCE</scope>
    <source>
        <strain evidence="1">3651</strain>
    </source>
</reference>
<evidence type="ECO:0000313" key="2">
    <source>
        <dbReference type="Proteomes" id="UP001293254"/>
    </source>
</evidence>
<sequence>MNSDDVNSGRDEKDLGVIGPAKLLESKFQDRPLVGRVAAAFPPLPKPSMAISTTPLLAVPRHAPAPVASRPALPVKCLSPAKLQARHAKGLRSSLRATVVAQNMLFVKDYATIASHLTNLLKRASFHWSANAAFTFPYLKSAMTSLLVLDCRILHHLLMSPRMLLWWLSTPFYRSMITHCPSTSRSWVPVLL</sequence>
<dbReference type="InterPro" id="IPR043128">
    <property type="entry name" value="Rev_trsase/Diguanyl_cyclase"/>
</dbReference>
<accession>A0AAE2CUK1</accession>
<gene>
    <name evidence="1" type="ORF">Salat_0671000</name>
</gene>
<organism evidence="1 2">
    <name type="scientific">Sesamum alatum</name>
    <dbReference type="NCBI Taxonomy" id="300844"/>
    <lineage>
        <taxon>Eukaryota</taxon>
        <taxon>Viridiplantae</taxon>
        <taxon>Streptophyta</taxon>
        <taxon>Embryophyta</taxon>
        <taxon>Tracheophyta</taxon>
        <taxon>Spermatophyta</taxon>
        <taxon>Magnoliopsida</taxon>
        <taxon>eudicotyledons</taxon>
        <taxon>Gunneridae</taxon>
        <taxon>Pentapetalae</taxon>
        <taxon>asterids</taxon>
        <taxon>lamiids</taxon>
        <taxon>Lamiales</taxon>
        <taxon>Pedaliaceae</taxon>
        <taxon>Sesamum</taxon>
    </lineage>
</organism>
<protein>
    <submittedName>
        <fullName evidence="1">Uncharacterized protein</fullName>
    </submittedName>
</protein>
<dbReference type="EMBL" id="JACGWO010000002">
    <property type="protein sequence ID" value="KAK4435077.1"/>
    <property type="molecule type" value="Genomic_DNA"/>
</dbReference>
<reference evidence="1" key="1">
    <citation type="submission" date="2020-06" db="EMBL/GenBank/DDBJ databases">
        <authorList>
            <person name="Li T."/>
            <person name="Hu X."/>
            <person name="Zhang T."/>
            <person name="Song X."/>
            <person name="Zhang H."/>
            <person name="Dai N."/>
            <person name="Sheng W."/>
            <person name="Hou X."/>
            <person name="Wei L."/>
        </authorList>
    </citation>
    <scope>NUCLEOTIDE SEQUENCE</scope>
    <source>
        <strain evidence="1">3651</strain>
        <tissue evidence="1">Leaf</tissue>
    </source>
</reference>
<evidence type="ECO:0000313" key="1">
    <source>
        <dbReference type="EMBL" id="KAK4435077.1"/>
    </source>
</evidence>
<comment type="caution">
    <text evidence="1">The sequence shown here is derived from an EMBL/GenBank/DDBJ whole genome shotgun (WGS) entry which is preliminary data.</text>
</comment>
<name>A0AAE2CUK1_9LAMI</name>
<keyword evidence="2" id="KW-1185">Reference proteome</keyword>
<proteinExistence type="predicted"/>